<gene>
    <name evidence="1" type="ORF">CWE09_10115</name>
</gene>
<dbReference type="EMBL" id="PIPL01000001">
    <property type="protein sequence ID" value="RUO27023.1"/>
    <property type="molecule type" value="Genomic_DNA"/>
</dbReference>
<evidence type="ECO:0000313" key="2">
    <source>
        <dbReference type="Proteomes" id="UP000288293"/>
    </source>
</evidence>
<dbReference type="InterPro" id="IPR012663">
    <property type="entry name" value="CHP02450_Tryp"/>
</dbReference>
<comment type="caution">
    <text evidence="1">The sequence shown here is derived from an EMBL/GenBank/DDBJ whole genome shotgun (WGS) entry which is preliminary data.</text>
</comment>
<sequence length="71" mass="8564">MHQINPKKLINSKWTAVVPKMKEKHFMVTEVEFDEDEKLIGCSIEAVMSKRVFEIEWRDLKDETQWLQGWK</sequence>
<organism evidence="1 2">
    <name type="scientific">Aliidiomarina minuta</name>
    <dbReference type="NCBI Taxonomy" id="880057"/>
    <lineage>
        <taxon>Bacteria</taxon>
        <taxon>Pseudomonadati</taxon>
        <taxon>Pseudomonadota</taxon>
        <taxon>Gammaproteobacteria</taxon>
        <taxon>Alteromonadales</taxon>
        <taxon>Idiomarinaceae</taxon>
        <taxon>Aliidiomarina</taxon>
    </lineage>
</organism>
<protein>
    <submittedName>
        <fullName evidence="1">TIGR02450 family Trp-rich protein</fullName>
    </submittedName>
</protein>
<dbReference type="RefSeq" id="WP_126803835.1">
    <property type="nucleotide sequence ID" value="NZ_PIPL01000001.1"/>
</dbReference>
<evidence type="ECO:0000313" key="1">
    <source>
        <dbReference type="EMBL" id="RUO27023.1"/>
    </source>
</evidence>
<name>A0A432WA44_9GAMM</name>
<dbReference type="AlphaFoldDB" id="A0A432WA44"/>
<dbReference type="Pfam" id="PF09493">
    <property type="entry name" value="DUF2389"/>
    <property type="match status" value="1"/>
</dbReference>
<dbReference type="OrthoDB" id="5592973at2"/>
<dbReference type="NCBIfam" id="TIGR02450">
    <property type="entry name" value="TIGR02450 family Trp-rich protein"/>
    <property type="match status" value="1"/>
</dbReference>
<reference evidence="1 2" key="1">
    <citation type="journal article" date="2011" name="Front. Microbiol.">
        <title>Genomic signatures of strain selection and enhancement in Bacillus atrophaeus var. globigii, a historical biowarfare simulant.</title>
        <authorList>
            <person name="Gibbons H.S."/>
            <person name="Broomall S.M."/>
            <person name="McNew L.A."/>
            <person name="Daligault H."/>
            <person name="Chapman C."/>
            <person name="Bruce D."/>
            <person name="Karavis M."/>
            <person name="Krepps M."/>
            <person name="McGregor P.A."/>
            <person name="Hong C."/>
            <person name="Park K.H."/>
            <person name="Akmal A."/>
            <person name="Feldman A."/>
            <person name="Lin J.S."/>
            <person name="Chang W.E."/>
            <person name="Higgs B.W."/>
            <person name="Demirev P."/>
            <person name="Lindquist J."/>
            <person name="Liem A."/>
            <person name="Fochler E."/>
            <person name="Read T.D."/>
            <person name="Tapia R."/>
            <person name="Johnson S."/>
            <person name="Bishop-Lilly K.A."/>
            <person name="Detter C."/>
            <person name="Han C."/>
            <person name="Sozhamannan S."/>
            <person name="Rosenzweig C.N."/>
            <person name="Skowronski E.W."/>
        </authorList>
    </citation>
    <scope>NUCLEOTIDE SEQUENCE [LARGE SCALE GENOMIC DNA]</scope>
    <source>
        <strain evidence="1 2">MLST1</strain>
    </source>
</reference>
<keyword evidence="2" id="KW-1185">Reference proteome</keyword>
<proteinExistence type="predicted"/>
<accession>A0A432WA44</accession>
<dbReference type="Proteomes" id="UP000288293">
    <property type="component" value="Unassembled WGS sequence"/>
</dbReference>